<dbReference type="CDD" id="cd00093">
    <property type="entry name" value="HTH_XRE"/>
    <property type="match status" value="1"/>
</dbReference>
<evidence type="ECO:0000313" key="3">
    <source>
        <dbReference type="Proteomes" id="UP000183898"/>
    </source>
</evidence>
<dbReference type="EMBL" id="FOCT01000013">
    <property type="protein sequence ID" value="SEO18782.1"/>
    <property type="molecule type" value="Genomic_DNA"/>
</dbReference>
<protein>
    <submittedName>
        <fullName evidence="2">Helix-turn-helix</fullName>
    </submittedName>
</protein>
<gene>
    <name evidence="2" type="ORF">SAMN05216404_11346</name>
</gene>
<reference evidence="2 3" key="1">
    <citation type="submission" date="2016-10" db="EMBL/GenBank/DDBJ databases">
        <authorList>
            <person name="de Groot N.N."/>
        </authorList>
    </citation>
    <scope>NUCLEOTIDE SEQUENCE [LARGE SCALE GENOMIC DNA]</scope>
    <source>
        <strain evidence="2 3">Nl18</strain>
    </source>
</reference>
<evidence type="ECO:0000313" key="2">
    <source>
        <dbReference type="EMBL" id="SEO18782.1"/>
    </source>
</evidence>
<dbReference type="SMART" id="SM00530">
    <property type="entry name" value="HTH_XRE"/>
    <property type="match status" value="1"/>
</dbReference>
<evidence type="ECO:0000259" key="1">
    <source>
        <dbReference type="PROSITE" id="PS50943"/>
    </source>
</evidence>
<dbReference type="PROSITE" id="PS50943">
    <property type="entry name" value="HTH_CROC1"/>
    <property type="match status" value="1"/>
</dbReference>
<accession>A0A1H8MN02</accession>
<dbReference type="RefSeq" id="WP_254772748.1">
    <property type="nucleotide sequence ID" value="NZ_FOCT01000013.1"/>
</dbReference>
<proteinExistence type="predicted"/>
<dbReference type="Proteomes" id="UP000183898">
    <property type="component" value="Unassembled WGS sequence"/>
</dbReference>
<dbReference type="NCBIfam" id="NF010465">
    <property type="entry name" value="PRK13890.1"/>
    <property type="match status" value="1"/>
</dbReference>
<sequence>MSRHFIYHDIFFTNVLRVLDERKISQRELAERAGISTAFISDVAKGRSNPSLRTMEAISVALDTPLPTLLESTDLDRKTLDELAGGKAPQSLPPGYQRICAVMTDYQAFLALQWDEANRQKIKGLRAHKKRNKPNSL</sequence>
<dbReference type="InterPro" id="IPR001387">
    <property type="entry name" value="Cro/C1-type_HTH"/>
</dbReference>
<dbReference type="Gene3D" id="1.10.260.40">
    <property type="entry name" value="lambda repressor-like DNA-binding domains"/>
    <property type="match status" value="1"/>
</dbReference>
<feature type="domain" description="HTH cro/C1-type" evidence="1">
    <location>
        <begin position="21"/>
        <end position="69"/>
    </location>
</feature>
<dbReference type="AlphaFoldDB" id="A0A1H8MN02"/>
<dbReference type="GO" id="GO:0003677">
    <property type="term" value="F:DNA binding"/>
    <property type="evidence" value="ECO:0007669"/>
    <property type="project" value="InterPro"/>
</dbReference>
<dbReference type="SUPFAM" id="SSF47413">
    <property type="entry name" value="lambda repressor-like DNA-binding domains"/>
    <property type="match status" value="1"/>
</dbReference>
<name>A0A1H8MN02_9PROT</name>
<dbReference type="InterPro" id="IPR010982">
    <property type="entry name" value="Lambda_DNA-bd_dom_sf"/>
</dbReference>
<dbReference type="Pfam" id="PF01381">
    <property type="entry name" value="HTH_3"/>
    <property type="match status" value="1"/>
</dbReference>
<organism evidence="2 3">
    <name type="scientific">Nitrosospira multiformis</name>
    <dbReference type="NCBI Taxonomy" id="1231"/>
    <lineage>
        <taxon>Bacteria</taxon>
        <taxon>Pseudomonadati</taxon>
        <taxon>Pseudomonadota</taxon>
        <taxon>Betaproteobacteria</taxon>
        <taxon>Nitrosomonadales</taxon>
        <taxon>Nitrosomonadaceae</taxon>
        <taxon>Nitrosospira</taxon>
    </lineage>
</organism>